<dbReference type="InterPro" id="IPR000152">
    <property type="entry name" value="EGF-type_Asp/Asn_hydroxyl_site"/>
</dbReference>
<dbReference type="FunFam" id="2.10.25.10:FF:000208">
    <property type="entry name" value="Crumbs 2, cell polarity complex component"/>
    <property type="match status" value="1"/>
</dbReference>
<feature type="disulfide bond" evidence="16">
    <location>
        <begin position="834"/>
        <end position="843"/>
    </location>
</feature>
<dbReference type="PROSITE" id="PS00022">
    <property type="entry name" value="EGF_1"/>
    <property type="match status" value="12"/>
</dbReference>
<dbReference type="SMART" id="SM00181">
    <property type="entry name" value="EGF"/>
    <property type="match status" value="14"/>
</dbReference>
<keyword evidence="19" id="KW-1185">Reference proteome</keyword>
<dbReference type="InterPro" id="IPR013032">
    <property type="entry name" value="EGF-like_CS"/>
</dbReference>
<dbReference type="PROSITE" id="PS50026">
    <property type="entry name" value="EGF_3"/>
    <property type="match status" value="14"/>
</dbReference>
<comment type="similarity">
    <text evidence="15">Belongs to the Crumbs protein family.</text>
</comment>
<dbReference type="FunFam" id="2.10.25.10:FF:000031">
    <property type="entry name" value="neurogenic locus notch homolog protein 3"/>
    <property type="match status" value="1"/>
</dbReference>
<dbReference type="GO" id="GO:0007219">
    <property type="term" value="P:Notch signaling pathway"/>
    <property type="evidence" value="ECO:0007669"/>
    <property type="project" value="TreeGrafter"/>
</dbReference>
<evidence type="ECO:0000256" key="4">
    <source>
        <dbReference type="ARBA" id="ARBA00022475"/>
    </source>
</evidence>
<feature type="disulfide bond" evidence="16">
    <location>
        <begin position="543"/>
        <end position="552"/>
    </location>
</feature>
<dbReference type="FunFam" id="2.10.25.10:FF:000006">
    <property type="entry name" value="Versican core protein-like isoform 1"/>
    <property type="match status" value="1"/>
</dbReference>
<dbReference type="Gene3D" id="2.10.25.10">
    <property type="entry name" value="Laminin"/>
    <property type="match status" value="14"/>
</dbReference>
<evidence type="ECO:0000256" key="10">
    <source>
        <dbReference type="ARBA" id="ARBA00022989"/>
    </source>
</evidence>
<dbReference type="CDD" id="cd00110">
    <property type="entry name" value="LamG"/>
    <property type="match status" value="2"/>
</dbReference>
<feature type="disulfide bond" evidence="16">
    <location>
        <begin position="201"/>
        <end position="210"/>
    </location>
</feature>
<keyword evidence="8" id="KW-0732">Signal</keyword>
<dbReference type="PANTHER" id="PTHR45836:SF23">
    <property type="entry name" value="NEUROGENIC LOCUS NOTCH HOMOLOG PROTEIN 1"/>
    <property type="match status" value="1"/>
</dbReference>
<feature type="domain" description="EGF-like" evidence="18">
    <location>
        <begin position="40"/>
        <end position="76"/>
    </location>
</feature>
<proteinExistence type="inferred from homology"/>
<dbReference type="GO" id="GO:0009986">
    <property type="term" value="C:cell surface"/>
    <property type="evidence" value="ECO:0007669"/>
    <property type="project" value="TreeGrafter"/>
</dbReference>
<dbReference type="SMART" id="SM00179">
    <property type="entry name" value="EGF_CA"/>
    <property type="match status" value="13"/>
</dbReference>
<evidence type="ECO:0000256" key="8">
    <source>
        <dbReference type="ARBA" id="ARBA00022729"/>
    </source>
</evidence>
<dbReference type="PRINTS" id="PR00010">
    <property type="entry name" value="EGFBLOOD"/>
</dbReference>
<dbReference type="GO" id="GO:0042995">
    <property type="term" value="C:cell projection"/>
    <property type="evidence" value="ECO:0007669"/>
    <property type="project" value="UniProtKB-SubCell"/>
</dbReference>
<keyword evidence="11" id="KW-0472">Membrane</keyword>
<feature type="disulfide bond" evidence="16">
    <location>
        <begin position="143"/>
        <end position="152"/>
    </location>
</feature>
<dbReference type="RefSeq" id="XP_013923755.1">
    <property type="nucleotide sequence ID" value="XM_014068280.1"/>
</dbReference>
<dbReference type="FunFam" id="2.10.25.10:FF:000327">
    <property type="entry name" value="neurogenic locus notch homolog protein 4"/>
    <property type="match status" value="1"/>
</dbReference>
<dbReference type="Pfam" id="PF07645">
    <property type="entry name" value="EGF_CA"/>
    <property type="match status" value="1"/>
</dbReference>
<feature type="domain" description="EGF-like" evidence="18">
    <location>
        <begin position="808"/>
        <end position="844"/>
    </location>
</feature>
<feature type="disulfide bond" evidence="16">
    <location>
        <begin position="875"/>
        <end position="884"/>
    </location>
</feature>
<comment type="subcellular location">
    <subcellularLocation>
        <location evidence="1">Apical cell membrane</location>
        <topology evidence="1">Single-pass type I membrane protein</topology>
    </subcellularLocation>
    <subcellularLocation>
        <location evidence="2">Cell projection</location>
    </subcellularLocation>
    <subcellularLocation>
        <location evidence="3">Secreted</location>
    </subcellularLocation>
</comment>
<dbReference type="GO" id="GO:0005911">
    <property type="term" value="C:cell-cell junction"/>
    <property type="evidence" value="ECO:0007669"/>
    <property type="project" value="UniProtKB-ARBA"/>
</dbReference>
<dbReference type="GO" id="GO:0007163">
    <property type="term" value="P:establishment or maintenance of cell polarity"/>
    <property type="evidence" value="ECO:0007669"/>
    <property type="project" value="UniProtKB-ARBA"/>
</dbReference>
<dbReference type="Pfam" id="PF00008">
    <property type="entry name" value="EGF"/>
    <property type="match status" value="9"/>
</dbReference>
<dbReference type="SMART" id="SM00282">
    <property type="entry name" value="LamG"/>
    <property type="match status" value="2"/>
</dbReference>
<feature type="disulfide bond" evidence="16">
    <location>
        <begin position="796"/>
        <end position="805"/>
    </location>
</feature>
<feature type="domain" description="EGF-like" evidence="18">
    <location>
        <begin position="251"/>
        <end position="292"/>
    </location>
</feature>
<evidence type="ECO:0000256" key="15">
    <source>
        <dbReference type="ARBA" id="ARBA00060989"/>
    </source>
</evidence>
<dbReference type="AlphaFoldDB" id="A0A6I9YIY4"/>
<accession>A0A6I9YIY4</accession>
<dbReference type="InterPro" id="IPR009030">
    <property type="entry name" value="Growth_fac_rcpt_cys_sf"/>
</dbReference>
<feature type="disulfide bond" evidence="16">
    <location>
        <begin position="913"/>
        <end position="922"/>
    </location>
</feature>
<feature type="disulfide bond" evidence="16">
    <location>
        <begin position="775"/>
        <end position="785"/>
    </location>
</feature>
<evidence type="ECO:0000256" key="9">
    <source>
        <dbReference type="ARBA" id="ARBA00022737"/>
    </source>
</evidence>
<dbReference type="FunFam" id="2.10.25.10:FF:000321">
    <property type="entry name" value="Protein delta homolog 1"/>
    <property type="match status" value="1"/>
</dbReference>
<dbReference type="SUPFAM" id="SSF57184">
    <property type="entry name" value="Growth factor receptor domain"/>
    <property type="match status" value="1"/>
</dbReference>
<dbReference type="InterPro" id="IPR000742">
    <property type="entry name" value="EGF"/>
</dbReference>
<feature type="domain" description="EGF-like" evidence="18">
    <location>
        <begin position="517"/>
        <end position="553"/>
    </location>
</feature>
<dbReference type="FunFam" id="2.60.120.200:FF:000081">
    <property type="entry name" value="Crumbs 1, cell polarity complex component"/>
    <property type="match status" value="1"/>
</dbReference>
<organism evidence="19 20">
    <name type="scientific">Thamnophis sirtalis</name>
    <dbReference type="NCBI Taxonomy" id="35019"/>
    <lineage>
        <taxon>Eukaryota</taxon>
        <taxon>Metazoa</taxon>
        <taxon>Chordata</taxon>
        <taxon>Craniata</taxon>
        <taxon>Vertebrata</taxon>
        <taxon>Euteleostomi</taxon>
        <taxon>Lepidosauria</taxon>
        <taxon>Squamata</taxon>
        <taxon>Bifurcata</taxon>
        <taxon>Unidentata</taxon>
        <taxon>Episquamata</taxon>
        <taxon>Toxicofera</taxon>
        <taxon>Serpentes</taxon>
        <taxon>Colubroidea</taxon>
        <taxon>Colubridae</taxon>
        <taxon>Natricinae</taxon>
        <taxon>Thamnophis</taxon>
    </lineage>
</organism>
<evidence type="ECO:0000256" key="2">
    <source>
        <dbReference type="ARBA" id="ARBA00004316"/>
    </source>
</evidence>
<gene>
    <name evidence="20" type="primary">LOC106550378</name>
</gene>
<feature type="domain" description="EGF-like" evidence="18">
    <location>
        <begin position="733"/>
        <end position="769"/>
    </location>
</feature>
<dbReference type="FunFam" id="2.10.25.10:FF:000123">
    <property type="entry name" value="Crumbs homolog 1 (Drosophila)"/>
    <property type="match status" value="1"/>
</dbReference>
<keyword evidence="9" id="KW-0677">Repeat</keyword>
<protein>
    <submittedName>
        <fullName evidence="20">Protein crumbs homolog 2-like</fullName>
    </submittedName>
</protein>
<keyword evidence="13" id="KW-0325">Glycoprotein</keyword>
<feature type="domain" description="EGF-like" evidence="18">
    <location>
        <begin position="213"/>
        <end position="249"/>
    </location>
</feature>
<dbReference type="GeneID" id="106550378"/>
<dbReference type="Proteomes" id="UP000504617">
    <property type="component" value="Unplaced"/>
</dbReference>
<feature type="domain" description="EGF-like" evidence="18">
    <location>
        <begin position="294"/>
        <end position="334"/>
    </location>
</feature>
<dbReference type="KEGG" id="tsr:106550378"/>
<dbReference type="PROSITE" id="PS00010">
    <property type="entry name" value="ASX_HYDROXYL"/>
    <property type="match status" value="9"/>
</dbReference>
<dbReference type="GO" id="GO:0016324">
    <property type="term" value="C:apical plasma membrane"/>
    <property type="evidence" value="ECO:0007669"/>
    <property type="project" value="UniProtKB-SubCell"/>
</dbReference>
<evidence type="ECO:0000256" key="11">
    <source>
        <dbReference type="ARBA" id="ARBA00023136"/>
    </source>
</evidence>
<keyword evidence="10" id="KW-1133">Transmembrane helix</keyword>
<evidence type="ECO:0000256" key="13">
    <source>
        <dbReference type="ARBA" id="ARBA00023180"/>
    </source>
</evidence>
<dbReference type="FunFam" id="2.10.25.10:FF:000109">
    <property type="entry name" value="Notch homolog 4, [Drosophila]"/>
    <property type="match status" value="1"/>
</dbReference>
<feature type="domain" description="EGF-like" evidence="18">
    <location>
        <begin position="887"/>
        <end position="923"/>
    </location>
</feature>
<dbReference type="Pfam" id="PF02210">
    <property type="entry name" value="Laminin_G_2"/>
    <property type="match status" value="2"/>
</dbReference>
<keyword evidence="7" id="KW-0812">Transmembrane</keyword>
<dbReference type="GO" id="GO:0005509">
    <property type="term" value="F:calcium ion binding"/>
    <property type="evidence" value="ECO:0007669"/>
    <property type="project" value="InterPro"/>
</dbReference>
<keyword evidence="14" id="KW-0966">Cell projection</keyword>
<dbReference type="PROSITE" id="PS01186">
    <property type="entry name" value="EGF_2"/>
    <property type="match status" value="10"/>
</dbReference>
<dbReference type="FunFam" id="2.60.120.200:FF:000130">
    <property type="entry name" value="Crumbs 2, cell polarity complex component"/>
    <property type="match status" value="1"/>
</dbReference>
<dbReference type="InterPro" id="IPR001881">
    <property type="entry name" value="EGF-like_Ca-bd_dom"/>
</dbReference>
<evidence type="ECO:0000259" key="18">
    <source>
        <dbReference type="PROSITE" id="PS50026"/>
    </source>
</evidence>
<dbReference type="Gene3D" id="2.60.120.200">
    <property type="match status" value="2"/>
</dbReference>
<comment type="caution">
    <text evidence="16">Lacks conserved residue(s) required for the propagation of feature annotation.</text>
</comment>
<dbReference type="GO" id="GO:0030855">
    <property type="term" value="P:epithelial cell differentiation"/>
    <property type="evidence" value="ECO:0007669"/>
    <property type="project" value="UniProtKB-ARBA"/>
</dbReference>
<feature type="domain" description="EGF-like" evidence="18">
    <location>
        <begin position="848"/>
        <end position="885"/>
    </location>
</feature>
<keyword evidence="6 16" id="KW-0245">EGF-like domain</keyword>
<dbReference type="InterPro" id="IPR018097">
    <property type="entry name" value="EGF_Ca-bd_CS"/>
</dbReference>
<sequence length="925" mass="101281">MDINECASQPCQHNGTCLNQMDHYVCQCLSGYTGMNCDVEIDECESSPCWHAGTCSDHIGFFTCSCMPGYQGTQCEVDIDECQSQPCLNGAICEDLVNSYQCDCHNTGFEGQHCELDILECASQPCQNGAPCLEGPGFYNCSCWTGYVGTHCEEDIDECATHPCLNDGECLERSNQSYYGRHVDFPEQFSYEAAAGFICRCHPGFEGDTCSVDTNECESEPCQNGGSCVDLVNSYQCDCLPGYSGIECANEIDECEDDPCENGGSCEDAVADYICRCLSNPDGVAWGGKNCSVELTGCKTHHCQNGAVCVPTFQSEAHGYLCQCPPGFYGSTCSTPTTFSLTDNGYLLINASAGDHKNTSEHGASVALRFRTTLLNGLLFYRGHQTEHLLLELYAGLLQVMFLTQEANVSFTLESPPVNDGHWHKAEVSLQESLEFRLWHEACQGGICLFSHPLGETTPLLPSFLNIYVGGVEEALMINCTGHFTGCLEDLQIDSKILLPEEVEGLQLPGFQLGCERTEWCQSQPCSHGGQCIDFWTDFRCHCSRPYEGHTCSYGLAHATFDEHDAVEFTANRSVTRALHSLRLDFRTRDSDAVLIQAIEEVDSLLVAIQNSSLLVEIRSGNGVEGANFLRPVPISDGSWHTLSLTMEEPLAYSSRWHLQLDDSTNTTLLGNAGNLDFLRSKAFIVLAENFTGCLGHVDIGGLFLPLASHPFYPQPEQFVQVSSRPLHLGCQGEDICSSSPCHHEGSCLDLFNAFHCACQPGWEGPLCEANTDDCKSSPCLHGKCEDLVGDFQCICHKGFIGKRCHINVDDCMRHQCQNGGTCVDDVYSYSCKCPPEYSGPHCEWPFPPEQCGKNFTCLNGGKCLSGPWGANCSCKDGYTGKKCQINVSDCDPNPCKNGGTCQHAMNRFWCICGANYAGEYCDVS</sequence>
<evidence type="ECO:0000313" key="19">
    <source>
        <dbReference type="Proteomes" id="UP000504617"/>
    </source>
</evidence>
<keyword evidence="12 16" id="KW-1015">Disulfide bond</keyword>
<feature type="domain" description="Laminin G" evidence="17">
    <location>
        <begin position="556"/>
        <end position="731"/>
    </location>
</feature>
<dbReference type="FunFam" id="2.10.25.10:FF:000045">
    <property type="entry name" value="Slit guidance ligand 2"/>
    <property type="match status" value="1"/>
</dbReference>
<feature type="disulfide bond" evidence="16">
    <location>
        <begin position="239"/>
        <end position="248"/>
    </location>
</feature>
<evidence type="ECO:0000259" key="17">
    <source>
        <dbReference type="PROSITE" id="PS50025"/>
    </source>
</evidence>
<keyword evidence="5" id="KW-0964">Secreted</keyword>
<feature type="domain" description="EGF-like" evidence="18">
    <location>
        <begin position="78"/>
        <end position="115"/>
    </location>
</feature>
<feature type="disulfide bond" evidence="16">
    <location>
        <begin position="759"/>
        <end position="768"/>
    </location>
</feature>
<name>A0A6I9YIY4_9SAUR</name>
<dbReference type="PROSITE" id="PS50025">
    <property type="entry name" value="LAM_G_DOMAIN"/>
    <property type="match status" value="2"/>
</dbReference>
<evidence type="ECO:0000313" key="20">
    <source>
        <dbReference type="RefSeq" id="XP_013923755.1"/>
    </source>
</evidence>
<dbReference type="GO" id="GO:0007411">
    <property type="term" value="P:axon guidance"/>
    <property type="evidence" value="ECO:0007669"/>
    <property type="project" value="TreeGrafter"/>
</dbReference>
<feature type="domain" description="EGF-like" evidence="18">
    <location>
        <begin position="117"/>
        <end position="153"/>
    </location>
</feature>
<feature type="domain" description="EGF-like" evidence="18">
    <location>
        <begin position="155"/>
        <end position="211"/>
    </location>
</feature>
<feature type="domain" description="Laminin G" evidence="17">
    <location>
        <begin position="336"/>
        <end position="515"/>
    </location>
</feature>
<dbReference type="Pfam" id="PF12661">
    <property type="entry name" value="hEGF"/>
    <property type="match status" value="1"/>
</dbReference>
<dbReference type="OrthoDB" id="283575at2759"/>
<dbReference type="InterPro" id="IPR051355">
    <property type="entry name" value="Notch/Slit_guidance"/>
</dbReference>
<dbReference type="PRINTS" id="PR01983">
    <property type="entry name" value="NOTCH"/>
</dbReference>
<evidence type="ECO:0000256" key="7">
    <source>
        <dbReference type="ARBA" id="ARBA00022692"/>
    </source>
</evidence>
<dbReference type="PANTHER" id="PTHR45836">
    <property type="entry name" value="SLIT HOMOLOG"/>
    <property type="match status" value="1"/>
</dbReference>
<evidence type="ECO:0000256" key="14">
    <source>
        <dbReference type="ARBA" id="ARBA00023273"/>
    </source>
</evidence>
<feature type="disulfide bond" evidence="16">
    <location>
        <begin position="28"/>
        <end position="37"/>
    </location>
</feature>
<dbReference type="InterPro" id="IPR049883">
    <property type="entry name" value="NOTCH1_EGF-like"/>
</dbReference>
<dbReference type="CDD" id="cd00054">
    <property type="entry name" value="EGF_CA"/>
    <property type="match status" value="10"/>
</dbReference>
<feature type="domain" description="EGF-like" evidence="18">
    <location>
        <begin position="2"/>
        <end position="38"/>
    </location>
</feature>
<dbReference type="GO" id="GO:0043235">
    <property type="term" value="C:receptor complex"/>
    <property type="evidence" value="ECO:0007669"/>
    <property type="project" value="TreeGrafter"/>
</dbReference>
<dbReference type="SUPFAM" id="SSF49899">
    <property type="entry name" value="Concanavalin A-like lectins/glucanases"/>
    <property type="match status" value="2"/>
</dbReference>
<feature type="domain" description="EGF-like" evidence="18">
    <location>
        <begin position="771"/>
        <end position="806"/>
    </location>
</feature>
<keyword evidence="4" id="KW-1003">Cell membrane</keyword>
<reference evidence="20" key="1">
    <citation type="submission" date="2025-08" db="UniProtKB">
        <authorList>
            <consortium name="RefSeq"/>
        </authorList>
    </citation>
    <scope>IDENTIFICATION</scope>
</reference>
<dbReference type="PROSITE" id="PS01187">
    <property type="entry name" value="EGF_CA"/>
    <property type="match status" value="5"/>
</dbReference>
<dbReference type="SUPFAM" id="SSF57196">
    <property type="entry name" value="EGF/Laminin"/>
    <property type="match status" value="9"/>
</dbReference>
<dbReference type="FunFam" id="2.10.25.10:FF:000039">
    <property type="entry name" value="Crumbs cell polarity complex component 1"/>
    <property type="match status" value="1"/>
</dbReference>
<feature type="disulfide bond" evidence="16">
    <location>
        <begin position="324"/>
        <end position="333"/>
    </location>
</feature>
<evidence type="ECO:0000256" key="12">
    <source>
        <dbReference type="ARBA" id="ARBA00023157"/>
    </source>
</evidence>
<evidence type="ECO:0000256" key="6">
    <source>
        <dbReference type="ARBA" id="ARBA00022536"/>
    </source>
</evidence>
<feature type="disulfide bond" evidence="16">
    <location>
        <begin position="66"/>
        <end position="75"/>
    </location>
</feature>
<evidence type="ECO:0000256" key="5">
    <source>
        <dbReference type="ARBA" id="ARBA00022525"/>
    </source>
</evidence>
<evidence type="ECO:0000256" key="16">
    <source>
        <dbReference type="PROSITE-ProRule" id="PRU00076"/>
    </source>
</evidence>
<dbReference type="GO" id="GO:0005576">
    <property type="term" value="C:extracellular region"/>
    <property type="evidence" value="ECO:0007669"/>
    <property type="project" value="UniProtKB-SubCell"/>
</dbReference>
<evidence type="ECO:0000256" key="1">
    <source>
        <dbReference type="ARBA" id="ARBA00004247"/>
    </source>
</evidence>
<dbReference type="InterPro" id="IPR001791">
    <property type="entry name" value="Laminin_G"/>
</dbReference>
<dbReference type="InterPro" id="IPR013320">
    <property type="entry name" value="ConA-like_dom_sf"/>
</dbReference>
<feature type="non-terminal residue" evidence="20">
    <location>
        <position position="925"/>
    </location>
</feature>
<evidence type="ECO:0000256" key="3">
    <source>
        <dbReference type="ARBA" id="ARBA00004613"/>
    </source>
</evidence>